<accession>A0ABP0FDF8</accession>
<protein>
    <submittedName>
        <fullName evidence="2">Uncharacterized protein</fullName>
    </submittedName>
</protein>
<comment type="caution">
    <text evidence="2">The sequence shown here is derived from an EMBL/GenBank/DDBJ whole genome shotgun (WGS) entry which is preliminary data.</text>
</comment>
<sequence length="304" mass="34300">MTADMAFERKWVSESNLDKLWNETIEKKEANKQRRSPDFCKQAILCATLKRISSEMIMRRLSEPMLDIDLNPEEGVTVLSNVTMKIDCDNDDLTFDTSMSLSCDKDRNEKIYTELVTSNESKALFSTDTESFESIENSICNFSDSDSNVSMDMGKMTNPGTESPKRKRNELDEDDVSVSANLGNCSPAKRQRYKNSKPDSSSSSKRNRKRSQSPARKLNNVEKLRVPRIKIENVDDNSNKQKGYANGALLSPVKSVVNSISELSLGVKETWQSSSNGSWCLDEPPHNDPLELDGFFHKLKKVTS</sequence>
<name>A0ABP0FDF8_CLALP</name>
<proteinExistence type="predicted"/>
<evidence type="ECO:0000256" key="1">
    <source>
        <dbReference type="SAM" id="MobiDB-lite"/>
    </source>
</evidence>
<reference evidence="2 3" key="1">
    <citation type="submission" date="2024-02" db="EMBL/GenBank/DDBJ databases">
        <authorList>
            <person name="Daric V."/>
            <person name="Darras S."/>
        </authorList>
    </citation>
    <scope>NUCLEOTIDE SEQUENCE [LARGE SCALE GENOMIC DNA]</scope>
</reference>
<keyword evidence="3" id="KW-1185">Reference proteome</keyword>
<feature type="region of interest" description="Disordered" evidence="1">
    <location>
        <begin position="146"/>
        <end position="224"/>
    </location>
</feature>
<dbReference type="Proteomes" id="UP001642483">
    <property type="component" value="Unassembled WGS sequence"/>
</dbReference>
<evidence type="ECO:0000313" key="3">
    <source>
        <dbReference type="Proteomes" id="UP001642483"/>
    </source>
</evidence>
<dbReference type="EMBL" id="CAWYQH010000046">
    <property type="protein sequence ID" value="CAK8677735.1"/>
    <property type="molecule type" value="Genomic_DNA"/>
</dbReference>
<evidence type="ECO:0000313" key="2">
    <source>
        <dbReference type="EMBL" id="CAK8677735.1"/>
    </source>
</evidence>
<organism evidence="2 3">
    <name type="scientific">Clavelina lepadiformis</name>
    <name type="common">Light-bulb sea squirt</name>
    <name type="synonym">Ascidia lepadiformis</name>
    <dbReference type="NCBI Taxonomy" id="159417"/>
    <lineage>
        <taxon>Eukaryota</taxon>
        <taxon>Metazoa</taxon>
        <taxon>Chordata</taxon>
        <taxon>Tunicata</taxon>
        <taxon>Ascidiacea</taxon>
        <taxon>Aplousobranchia</taxon>
        <taxon>Clavelinidae</taxon>
        <taxon>Clavelina</taxon>
    </lineage>
</organism>
<gene>
    <name evidence="2" type="ORF">CVLEPA_LOCUS7734</name>
</gene>